<comment type="catalytic activity">
    <reaction evidence="14">
        <text>an alpha-D-Man-(1-&gt;3)-[alpha-D-Man-(1-&gt;6)]-beta-D-Man-(1-&gt;4)-beta-D-GlcNAc-(1-&gt;4)-alpha-D-GlcNAc-diphospho-di-trans,poly-cis-dolichol + 2 GDP-alpha-D-mannose = an alpha-D-Man-(1-&gt;2)-alpha-D-Man-(1-&gt;2)-alpha-D-Man-(1-&gt;3)-[alpha-D-Man-(1-&gt;6)]-beta-D-Man-(1-&gt;4)-beta-D-GlcNAc-(1-&gt;4)-alpha-D-GlcNAc-diphospho-di-trans,poly-cis-dolichol + 2 GDP + 2 H(+)</text>
        <dbReference type="Rhea" id="RHEA:29523"/>
        <dbReference type="Rhea" id="RHEA-COMP:19515"/>
        <dbReference type="Rhea" id="RHEA-COMP:19516"/>
        <dbReference type="ChEBI" id="CHEBI:15378"/>
        <dbReference type="ChEBI" id="CHEBI:57527"/>
        <dbReference type="ChEBI" id="CHEBI:58189"/>
        <dbReference type="ChEBI" id="CHEBI:132511"/>
        <dbReference type="ChEBI" id="CHEBI:132515"/>
        <dbReference type="EC" id="2.4.1.131"/>
    </reaction>
    <physiologicalReaction direction="left-to-right" evidence="14">
        <dbReference type="Rhea" id="RHEA:29524"/>
    </physiologicalReaction>
</comment>
<keyword evidence="19" id="KW-1185">Reference proteome</keyword>
<proteinExistence type="predicted"/>
<dbReference type="PANTHER" id="PTHR45919">
    <property type="entry name" value="GDP-MAN:MAN(3)GLCNAC(2)-PP-DOL ALPHA-1,2-MANNOSYLTRANSFERASE"/>
    <property type="match status" value="1"/>
</dbReference>
<reference evidence="19" key="1">
    <citation type="journal article" date="2016" name="Proc. Natl. Acad. Sci. U.S.A.">
        <title>Comparative genomics of biotechnologically important yeasts.</title>
        <authorList>
            <person name="Riley R."/>
            <person name="Haridas S."/>
            <person name="Wolfe K.H."/>
            <person name="Lopes M.R."/>
            <person name="Hittinger C.T."/>
            <person name="Goeker M."/>
            <person name="Salamov A.A."/>
            <person name="Wisecaver J.H."/>
            <person name="Long T.M."/>
            <person name="Calvey C.H."/>
            <person name="Aerts A.L."/>
            <person name="Barry K.W."/>
            <person name="Choi C."/>
            <person name="Clum A."/>
            <person name="Coughlan A.Y."/>
            <person name="Deshpande S."/>
            <person name="Douglass A.P."/>
            <person name="Hanson S.J."/>
            <person name="Klenk H.-P."/>
            <person name="LaButti K.M."/>
            <person name="Lapidus A."/>
            <person name="Lindquist E.A."/>
            <person name="Lipzen A.M."/>
            <person name="Meier-Kolthoff J.P."/>
            <person name="Ohm R.A."/>
            <person name="Otillar R.P."/>
            <person name="Pangilinan J.L."/>
            <person name="Peng Y."/>
            <person name="Rokas A."/>
            <person name="Rosa C.A."/>
            <person name="Scheuner C."/>
            <person name="Sibirny A.A."/>
            <person name="Slot J.C."/>
            <person name="Stielow J.B."/>
            <person name="Sun H."/>
            <person name="Kurtzman C.P."/>
            <person name="Blackwell M."/>
            <person name="Grigoriev I.V."/>
            <person name="Jeffries T.W."/>
        </authorList>
    </citation>
    <scope>NUCLEOTIDE SEQUENCE [LARGE SCALE GENOMIC DNA]</scope>
    <source>
        <strain evidence="19">NRRL Y-1626</strain>
    </source>
</reference>
<keyword evidence="10 15" id="KW-0472">Membrane</keyword>
<dbReference type="GO" id="GO:0006487">
    <property type="term" value="P:protein N-linked glycosylation"/>
    <property type="evidence" value="ECO:0007669"/>
    <property type="project" value="TreeGrafter"/>
</dbReference>
<protein>
    <recommendedName>
        <fullName evidence="4">GDP-Man:Man(3)GlcNAc(2)-PP-Dol alpha-1,2-mannosyltransferase</fullName>
        <ecNumber evidence="3">2.4.1.131</ecNumber>
    </recommendedName>
    <alternativeName>
        <fullName evidence="11">Alpha-1,2-mannosyltransferase ALG11</fullName>
    </alternativeName>
    <alternativeName>
        <fullName evidence="12">Asparagine-linked glycosylation protein 11</fullName>
    </alternativeName>
    <alternativeName>
        <fullName evidence="13">Glycolipid 2-alpha-mannosyltransferase</fullName>
    </alternativeName>
</protein>
<comment type="pathway">
    <text evidence="2">Protein modification; protein glycosylation.</text>
</comment>
<evidence type="ECO:0000259" key="17">
    <source>
        <dbReference type="Pfam" id="PF15924"/>
    </source>
</evidence>
<evidence type="ECO:0000256" key="2">
    <source>
        <dbReference type="ARBA" id="ARBA00004922"/>
    </source>
</evidence>
<dbReference type="Proteomes" id="UP000092321">
    <property type="component" value="Unassembled WGS sequence"/>
</dbReference>
<dbReference type="PANTHER" id="PTHR45919:SF1">
    <property type="entry name" value="GDP-MAN:MAN(3)GLCNAC(2)-PP-DOL ALPHA-1,2-MANNOSYLTRANSFERASE"/>
    <property type="match status" value="1"/>
</dbReference>
<evidence type="ECO:0000256" key="3">
    <source>
        <dbReference type="ARBA" id="ARBA00012645"/>
    </source>
</evidence>
<dbReference type="GO" id="GO:0004377">
    <property type="term" value="F:GDP-Man:Man(3)GlcNAc(2)-PP-Dol alpha-1,2-mannosyltransferase activity"/>
    <property type="evidence" value="ECO:0007669"/>
    <property type="project" value="UniProtKB-EC"/>
</dbReference>
<dbReference type="EMBL" id="LXPE01000012">
    <property type="protein sequence ID" value="OBA26873.1"/>
    <property type="molecule type" value="Genomic_DNA"/>
</dbReference>
<evidence type="ECO:0000256" key="1">
    <source>
        <dbReference type="ARBA" id="ARBA00004389"/>
    </source>
</evidence>
<dbReference type="SUPFAM" id="SSF53756">
    <property type="entry name" value="UDP-Glycosyltransferase/glycogen phosphorylase"/>
    <property type="match status" value="1"/>
</dbReference>
<feature type="domain" description="Glycosyl transferase family 1" evidence="16">
    <location>
        <begin position="374"/>
        <end position="515"/>
    </location>
</feature>
<organism evidence="18 19">
    <name type="scientific">Hanseniaspora valbyensis NRRL Y-1626</name>
    <dbReference type="NCBI Taxonomy" id="766949"/>
    <lineage>
        <taxon>Eukaryota</taxon>
        <taxon>Fungi</taxon>
        <taxon>Dikarya</taxon>
        <taxon>Ascomycota</taxon>
        <taxon>Saccharomycotina</taxon>
        <taxon>Saccharomycetes</taxon>
        <taxon>Saccharomycodales</taxon>
        <taxon>Saccharomycodaceae</taxon>
        <taxon>Hanseniaspora</taxon>
    </lineage>
</organism>
<evidence type="ECO:0000256" key="10">
    <source>
        <dbReference type="ARBA" id="ARBA00023136"/>
    </source>
</evidence>
<dbReference type="Pfam" id="PF00534">
    <property type="entry name" value="Glycos_transf_1"/>
    <property type="match status" value="1"/>
</dbReference>
<evidence type="ECO:0000256" key="14">
    <source>
        <dbReference type="ARBA" id="ARBA00045065"/>
    </source>
</evidence>
<feature type="domain" description="ALG11 mannosyltransferase N-terminal" evidence="17">
    <location>
        <begin position="163"/>
        <end position="355"/>
    </location>
</feature>
<evidence type="ECO:0000256" key="7">
    <source>
        <dbReference type="ARBA" id="ARBA00022692"/>
    </source>
</evidence>
<comment type="caution">
    <text evidence="18">The sequence shown here is derived from an EMBL/GenBank/DDBJ whole genome shotgun (WGS) entry which is preliminary data.</text>
</comment>
<evidence type="ECO:0000256" key="8">
    <source>
        <dbReference type="ARBA" id="ARBA00022824"/>
    </source>
</evidence>
<dbReference type="GO" id="GO:0005789">
    <property type="term" value="C:endoplasmic reticulum membrane"/>
    <property type="evidence" value="ECO:0007669"/>
    <property type="project" value="UniProtKB-SubCell"/>
</dbReference>
<dbReference type="InterPro" id="IPR031814">
    <property type="entry name" value="ALG11_N"/>
</dbReference>
<dbReference type="EC" id="2.4.1.131" evidence="3"/>
<dbReference type="UniPathway" id="UPA00378"/>
<dbReference type="OrthoDB" id="2276068at2759"/>
<evidence type="ECO:0000256" key="15">
    <source>
        <dbReference type="SAM" id="Phobius"/>
    </source>
</evidence>
<evidence type="ECO:0000256" key="13">
    <source>
        <dbReference type="ARBA" id="ARBA00032515"/>
    </source>
</evidence>
<feature type="transmembrane region" description="Helical" evidence="15">
    <location>
        <begin position="29"/>
        <end position="47"/>
    </location>
</feature>
<keyword evidence="8" id="KW-0256">Endoplasmic reticulum</keyword>
<dbReference type="InterPro" id="IPR038013">
    <property type="entry name" value="ALG11"/>
</dbReference>
<evidence type="ECO:0000256" key="12">
    <source>
        <dbReference type="ARBA" id="ARBA00032060"/>
    </source>
</evidence>
<evidence type="ECO:0000313" key="18">
    <source>
        <dbReference type="EMBL" id="OBA26873.1"/>
    </source>
</evidence>
<dbReference type="Pfam" id="PF15924">
    <property type="entry name" value="ALG11_N"/>
    <property type="match status" value="1"/>
</dbReference>
<accession>A0A1B7TDR2</accession>
<evidence type="ECO:0000256" key="4">
    <source>
        <dbReference type="ARBA" id="ARBA00022018"/>
    </source>
</evidence>
<keyword evidence="7 15" id="KW-0812">Transmembrane</keyword>
<evidence type="ECO:0000256" key="11">
    <source>
        <dbReference type="ARBA" id="ARBA00030431"/>
    </source>
</evidence>
<evidence type="ECO:0000313" key="19">
    <source>
        <dbReference type="Proteomes" id="UP000092321"/>
    </source>
</evidence>
<evidence type="ECO:0000256" key="9">
    <source>
        <dbReference type="ARBA" id="ARBA00022989"/>
    </source>
</evidence>
<name>A0A1B7TDR2_9ASCO</name>
<dbReference type="AlphaFoldDB" id="A0A1B7TDR2"/>
<evidence type="ECO:0000259" key="16">
    <source>
        <dbReference type="Pfam" id="PF00534"/>
    </source>
</evidence>
<dbReference type="InterPro" id="IPR001296">
    <property type="entry name" value="Glyco_trans_1"/>
</dbReference>
<keyword evidence="5" id="KW-0328">Glycosyltransferase</keyword>
<sequence length="623" mass="72606">MAISIPNVFQSDNDGFSIRDSIKPTTRTFGYYFFMITVVGITVWLKLPELLPRFLLKPPRDWLTRYKNNLQKIMGDGVTIEDSEGRKRLIKKTVRVNFGWKNGCIRRWLLLNSVDTFATISYSNYNNTVQKTKHDFQTLSLEDRLNFDKLCDRVADQNTGDKFIIGIFHPFCNSGGGGERVLWELCHAILQKYTNKDVKIAIYTGDSDIAPDNIIKKVEDKFGIKLDAQRICFIYLKNRHRVEGKNWPYFTLLMQALSSILLFKNAISKLPPDCFIDTMGYPFIYPFMKFLYDIPVVAYTHYPVIQQDMLNINNLSIVKKTYWSLLYFWYKFCGYSVDYSIVNSTWTKNHMKSIWNMLENNIIYPPCLSSEETKEDNKVFLNKDKKKWQCVLVAQFRPEKRHTLAIEQFSKYLQNFETKKTQKLTKPLKLIFIGSIRSEEDENYLEKLMSLAYDKLKIPKESLEFKSNLSYPDLLEQIQQSKFGLNTMWNEHFGISVVEYFSNGTIPLAHASAGPLFDILGPVLGNYEDLKDQLFFVDESDPDYNATKANKYKELCEVFEYVDTLGQDSSSLTKLATEGFNYVLDKFSNEKFDADFNDLVLTKLYKDILKCKEKRADIDLECS</sequence>
<evidence type="ECO:0000256" key="5">
    <source>
        <dbReference type="ARBA" id="ARBA00022676"/>
    </source>
</evidence>
<evidence type="ECO:0000256" key="6">
    <source>
        <dbReference type="ARBA" id="ARBA00022679"/>
    </source>
</evidence>
<gene>
    <name evidence="18" type="ORF">HANVADRAFT_52663</name>
</gene>
<dbReference type="Gene3D" id="3.40.50.2000">
    <property type="entry name" value="Glycogen Phosphorylase B"/>
    <property type="match status" value="1"/>
</dbReference>
<comment type="subcellular location">
    <subcellularLocation>
        <location evidence="1">Endoplasmic reticulum membrane</location>
        <topology evidence="1">Single-pass membrane protein</topology>
    </subcellularLocation>
</comment>
<keyword evidence="9 15" id="KW-1133">Transmembrane helix</keyword>
<keyword evidence="6" id="KW-0808">Transferase</keyword>